<organism evidence="1 2">
    <name type="scientific">Paramuricea clavata</name>
    <name type="common">Red gorgonian</name>
    <name type="synonym">Violescent sea-whip</name>
    <dbReference type="NCBI Taxonomy" id="317549"/>
    <lineage>
        <taxon>Eukaryota</taxon>
        <taxon>Metazoa</taxon>
        <taxon>Cnidaria</taxon>
        <taxon>Anthozoa</taxon>
        <taxon>Octocorallia</taxon>
        <taxon>Malacalcyonacea</taxon>
        <taxon>Plexauridae</taxon>
        <taxon>Paramuricea</taxon>
    </lineage>
</organism>
<feature type="non-terminal residue" evidence="1">
    <location>
        <position position="1"/>
    </location>
</feature>
<reference evidence="1" key="1">
    <citation type="submission" date="2020-04" db="EMBL/GenBank/DDBJ databases">
        <authorList>
            <person name="Alioto T."/>
            <person name="Alioto T."/>
            <person name="Gomez Garrido J."/>
        </authorList>
    </citation>
    <scope>NUCLEOTIDE SEQUENCE</scope>
    <source>
        <strain evidence="1">A484AB</strain>
    </source>
</reference>
<evidence type="ECO:0000313" key="2">
    <source>
        <dbReference type="Proteomes" id="UP001152795"/>
    </source>
</evidence>
<dbReference type="Proteomes" id="UP001152795">
    <property type="component" value="Unassembled WGS sequence"/>
</dbReference>
<proteinExistence type="predicted"/>
<evidence type="ECO:0000313" key="1">
    <source>
        <dbReference type="EMBL" id="CAB3979598.1"/>
    </source>
</evidence>
<dbReference type="PANTHER" id="PTHR33395:SF22">
    <property type="entry name" value="REVERSE TRANSCRIPTASE DOMAIN-CONTAINING PROTEIN"/>
    <property type="match status" value="1"/>
</dbReference>
<gene>
    <name evidence="1" type="ORF">PACLA_8A087858</name>
</gene>
<feature type="non-terminal residue" evidence="1">
    <location>
        <position position="268"/>
    </location>
</feature>
<keyword evidence="2" id="KW-1185">Reference proteome</keyword>
<dbReference type="EMBL" id="CACRXK020000212">
    <property type="protein sequence ID" value="CAB3979598.1"/>
    <property type="molecule type" value="Genomic_DNA"/>
</dbReference>
<protein>
    <submittedName>
        <fullName evidence="1">Uncharacterized protein</fullName>
    </submittedName>
</protein>
<dbReference type="GO" id="GO:0031012">
    <property type="term" value="C:extracellular matrix"/>
    <property type="evidence" value="ECO:0007669"/>
    <property type="project" value="TreeGrafter"/>
</dbReference>
<dbReference type="AlphaFoldDB" id="A0A6S7FJY2"/>
<accession>A0A6S7FJY2</accession>
<sequence>LIHNWLSKMDNPASFQIAANVLSWDIIGNPCLSTAVRINTRYNEPENMHVNVMLKQLIKEPTRVTSTSSSFIDLVFTNQPNNISNSGVINLGMSDHSLIFAVKKVTIPKYRQTRSKVRNFKRFNETDFIEELSRIPWYLATQYMNPNDNWHIWKSFYLEVLDRHAPLIYKSIKHNSVPWINSNIKKLIRSRDYHKKRAKRYNSQVHWDKYKSERNKVNSEMKRAKTVYYQTRIKEFSLGTVSVRYASFWSRFQSQPATKDINEEQPAV</sequence>
<comment type="caution">
    <text evidence="1">The sequence shown here is derived from an EMBL/GenBank/DDBJ whole genome shotgun (WGS) entry which is preliminary data.</text>
</comment>
<dbReference type="OrthoDB" id="416454at2759"/>
<dbReference type="PANTHER" id="PTHR33395">
    <property type="entry name" value="TRANSCRIPTASE, PUTATIVE-RELATED-RELATED"/>
    <property type="match status" value="1"/>
</dbReference>
<dbReference type="Gene3D" id="3.60.10.10">
    <property type="entry name" value="Endonuclease/exonuclease/phosphatase"/>
    <property type="match status" value="1"/>
</dbReference>
<name>A0A6S7FJY2_PARCT</name>
<dbReference type="InterPro" id="IPR036691">
    <property type="entry name" value="Endo/exonu/phosph_ase_sf"/>
</dbReference>